<protein>
    <submittedName>
        <fullName evidence="1">Uncharacterized protein</fullName>
    </submittedName>
</protein>
<gene>
    <name evidence="1" type="ORF">MCOR33_010892</name>
</gene>
<evidence type="ECO:0000313" key="2">
    <source>
        <dbReference type="Proteomes" id="UP001059893"/>
    </source>
</evidence>
<proteinExistence type="predicted"/>
<name>A0ABQ8N4H1_PYRGI</name>
<accession>A0ABQ8N4H1</accession>
<dbReference type="Proteomes" id="UP001059893">
    <property type="component" value="Unassembled WGS sequence"/>
</dbReference>
<dbReference type="EMBL" id="JABSND010000400">
    <property type="protein sequence ID" value="KAI6291028.1"/>
    <property type="molecule type" value="Genomic_DNA"/>
</dbReference>
<evidence type="ECO:0000313" key="1">
    <source>
        <dbReference type="EMBL" id="KAI6291028.1"/>
    </source>
</evidence>
<keyword evidence="2" id="KW-1185">Reference proteome</keyword>
<reference evidence="1" key="1">
    <citation type="submission" date="2021-01" db="EMBL/GenBank/DDBJ databases">
        <title>Deciphering the adaptive evolutionary patterns associated with biogeogrpahic diversity in the finger millet blast pathogen Magnaporthe oryzae in Eastern Africa.</title>
        <authorList>
            <person name="Onyema G."/>
            <person name="Shittu T.A."/>
            <person name="Dodsworth S."/>
            <person name="Devilliers S."/>
            <person name="Muthumeenakshi S."/>
            <person name="Sreenivasaprasad S."/>
        </authorList>
    </citation>
    <scope>NUCLEOTIDE SEQUENCE</scope>
    <source>
        <strain evidence="1">D15/s37</strain>
    </source>
</reference>
<sequence>MLFLRAYDLQKAGLLFKNEPKKAGTIFVNTTPKKRKAEAPPTEIPITTTADFDRWRTTTKGILIIASYKGSFAANDDFKFLSSEERRSAGHAAAIRQFDVL</sequence>
<comment type="caution">
    <text evidence="1">The sequence shown here is derived from an EMBL/GenBank/DDBJ whole genome shotgun (WGS) entry which is preliminary data.</text>
</comment>
<organism evidence="1 2">
    <name type="scientific">Pyricularia grisea</name>
    <name type="common">Crabgrass-specific blast fungus</name>
    <name type="synonym">Magnaporthe grisea</name>
    <dbReference type="NCBI Taxonomy" id="148305"/>
    <lineage>
        <taxon>Eukaryota</taxon>
        <taxon>Fungi</taxon>
        <taxon>Dikarya</taxon>
        <taxon>Ascomycota</taxon>
        <taxon>Pezizomycotina</taxon>
        <taxon>Sordariomycetes</taxon>
        <taxon>Sordariomycetidae</taxon>
        <taxon>Magnaporthales</taxon>
        <taxon>Pyriculariaceae</taxon>
        <taxon>Pyricularia</taxon>
    </lineage>
</organism>